<keyword evidence="2" id="KW-0808">Transferase</keyword>
<dbReference type="RefSeq" id="WP_316025925.1">
    <property type="nucleotide sequence ID" value="NZ_JAWDIO010000002.1"/>
</dbReference>
<dbReference type="GO" id="GO:0016301">
    <property type="term" value="F:kinase activity"/>
    <property type="evidence" value="ECO:0007669"/>
    <property type="project" value="UniProtKB-KW"/>
</dbReference>
<dbReference type="InterPro" id="IPR029056">
    <property type="entry name" value="Ribokinase-like"/>
</dbReference>
<dbReference type="EMBL" id="JAWDIO010000002">
    <property type="protein sequence ID" value="MDU0354315.1"/>
    <property type="molecule type" value="Genomic_DNA"/>
</dbReference>
<proteinExistence type="predicted"/>
<evidence type="ECO:0000313" key="3">
    <source>
        <dbReference type="Proteomes" id="UP001247805"/>
    </source>
</evidence>
<evidence type="ECO:0000259" key="1">
    <source>
        <dbReference type="Pfam" id="PF00294"/>
    </source>
</evidence>
<dbReference type="InterPro" id="IPR011611">
    <property type="entry name" value="PfkB_dom"/>
</dbReference>
<feature type="domain" description="Carbohydrate kinase PfkB" evidence="1">
    <location>
        <begin position="1"/>
        <end position="49"/>
    </location>
</feature>
<protein>
    <submittedName>
        <fullName evidence="2">PfkB family carbohydrate kinase</fullName>
    </submittedName>
</protein>
<reference evidence="2 3" key="1">
    <citation type="submission" date="2023-10" db="EMBL/GenBank/DDBJ databases">
        <title>Glaciecola aquimarina strain GGW-M5 nov., isolated from a coastal seawater.</title>
        <authorList>
            <person name="Bayburt H."/>
            <person name="Kim J.M."/>
            <person name="Choi B.J."/>
            <person name="Jeon C.O."/>
        </authorList>
    </citation>
    <scope>NUCLEOTIDE SEQUENCE [LARGE SCALE GENOMIC DNA]</scope>
    <source>
        <strain evidence="2 3">KCTC 32108</strain>
    </source>
</reference>
<dbReference type="Pfam" id="PF00294">
    <property type="entry name" value="PfkB"/>
    <property type="match status" value="1"/>
</dbReference>
<dbReference type="Proteomes" id="UP001247805">
    <property type="component" value="Unassembled WGS sequence"/>
</dbReference>
<keyword evidence="2" id="KW-0418">Kinase</keyword>
<dbReference type="SUPFAM" id="SSF53613">
    <property type="entry name" value="Ribokinase-like"/>
    <property type="match status" value="1"/>
</dbReference>
<dbReference type="Gene3D" id="3.40.1190.20">
    <property type="match status" value="1"/>
</dbReference>
<comment type="caution">
    <text evidence="2">The sequence shown here is derived from an EMBL/GenBank/DDBJ whole genome shotgun (WGS) entry which is preliminary data.</text>
</comment>
<name>A0ABU3SWC0_9ALTE</name>
<sequence length="56" mass="5800">MQKVICFGEALIDLLSNKIKGNIGEHESFTKFAGGAPANVAVALAKLGGMLILPVC</sequence>
<accession>A0ABU3SWC0</accession>
<gene>
    <name evidence="2" type="ORF">RS130_10575</name>
</gene>
<evidence type="ECO:0000313" key="2">
    <source>
        <dbReference type="EMBL" id="MDU0354315.1"/>
    </source>
</evidence>
<keyword evidence="3" id="KW-1185">Reference proteome</keyword>
<organism evidence="2 3">
    <name type="scientific">Paraglaciecola aquimarina</name>
    <dbReference type="NCBI Taxonomy" id="1235557"/>
    <lineage>
        <taxon>Bacteria</taxon>
        <taxon>Pseudomonadati</taxon>
        <taxon>Pseudomonadota</taxon>
        <taxon>Gammaproteobacteria</taxon>
        <taxon>Alteromonadales</taxon>
        <taxon>Alteromonadaceae</taxon>
        <taxon>Paraglaciecola</taxon>
    </lineage>
</organism>